<proteinExistence type="predicted"/>
<feature type="compositionally biased region" description="Basic residues" evidence="1">
    <location>
        <begin position="102"/>
        <end position="121"/>
    </location>
</feature>
<organism evidence="2 3">
    <name type="scientific">Frankliniella occidentalis</name>
    <name type="common">Western flower thrips</name>
    <name type="synonym">Euthrips occidentalis</name>
    <dbReference type="NCBI Taxonomy" id="133901"/>
    <lineage>
        <taxon>Eukaryota</taxon>
        <taxon>Metazoa</taxon>
        <taxon>Ecdysozoa</taxon>
        <taxon>Arthropoda</taxon>
        <taxon>Hexapoda</taxon>
        <taxon>Insecta</taxon>
        <taxon>Pterygota</taxon>
        <taxon>Neoptera</taxon>
        <taxon>Paraneoptera</taxon>
        <taxon>Thysanoptera</taxon>
        <taxon>Terebrantia</taxon>
        <taxon>Thripoidea</taxon>
        <taxon>Thripidae</taxon>
        <taxon>Frankliniella</taxon>
    </lineage>
</organism>
<dbReference type="AlphaFoldDB" id="A0A9C6XR93"/>
<dbReference type="GeneID" id="127750464"/>
<evidence type="ECO:0000256" key="1">
    <source>
        <dbReference type="SAM" id="MobiDB-lite"/>
    </source>
</evidence>
<dbReference type="KEGG" id="foc:127750464"/>
<keyword evidence="2" id="KW-1185">Reference proteome</keyword>
<evidence type="ECO:0000313" key="3">
    <source>
        <dbReference type="RefSeq" id="XP_052128128.1"/>
    </source>
</evidence>
<dbReference type="RefSeq" id="XP_052128128.1">
    <property type="nucleotide sequence ID" value="XM_052272168.1"/>
</dbReference>
<feature type="compositionally biased region" description="Basic and acidic residues" evidence="1">
    <location>
        <begin position="128"/>
        <end position="150"/>
    </location>
</feature>
<dbReference type="Proteomes" id="UP000504606">
    <property type="component" value="Unplaced"/>
</dbReference>
<evidence type="ECO:0000313" key="2">
    <source>
        <dbReference type="Proteomes" id="UP000504606"/>
    </source>
</evidence>
<sequence>MTCDGKTPQTKPLSDTVSSCLQVFIKAKYNSDSFNFDKTPFKRFVNGKFYKARTWGRKNRPELVEQGLVRPKLKKNTKKKTDDNVDGGGDNNVATKKTGTPGKKKKKSESRMKHSSNHKAKSQSQPTKHKEPDVKISNRKQSSETDSQGKKEKKTSLLNTHKRDSRQRDDERRNNSRRDDERGNSKHRVDERGTGRHGDSGSGNVRKFQKDDGRERSSKVTYENRGEGRNSRDIRKRFSDDLVHHPDQGQKRPKFSVVLEAAKKMNATQPKTSTPKFKNVHHGADGWVTEHNITKHFKSSKSNGDRRATQFLDSEFASLEGSESETSRTSNKHNSDDDSGSERGSQSGSGSDSESGSGSGGGSGSEDDTD</sequence>
<reference evidence="3" key="1">
    <citation type="submission" date="2025-08" db="UniProtKB">
        <authorList>
            <consortium name="RefSeq"/>
        </authorList>
    </citation>
    <scope>IDENTIFICATION</scope>
    <source>
        <tissue evidence="3">Whole organism</tissue>
    </source>
</reference>
<accession>A0A9C6XR93</accession>
<feature type="region of interest" description="Disordered" evidence="1">
    <location>
        <begin position="62"/>
        <end position="255"/>
    </location>
</feature>
<protein>
    <submittedName>
        <fullName evidence="3">Uncharacterized protein LOC127750464</fullName>
    </submittedName>
</protein>
<feature type="compositionally biased region" description="Basic and acidic residues" evidence="1">
    <location>
        <begin position="208"/>
        <end position="250"/>
    </location>
</feature>
<feature type="region of interest" description="Disordered" evidence="1">
    <location>
        <begin position="297"/>
        <end position="370"/>
    </location>
</feature>
<feature type="compositionally biased region" description="Basic and acidic residues" evidence="1">
    <location>
        <begin position="166"/>
        <end position="199"/>
    </location>
</feature>
<feature type="compositionally biased region" description="Low complexity" evidence="1">
    <location>
        <begin position="91"/>
        <end position="101"/>
    </location>
</feature>
<name>A0A9C6XR93_FRAOC</name>
<feature type="compositionally biased region" description="Low complexity" evidence="1">
    <location>
        <begin position="342"/>
        <end position="356"/>
    </location>
</feature>
<gene>
    <name evidence="3" type="primary">LOC127750464</name>
</gene>